<proteinExistence type="predicted"/>
<gene>
    <name evidence="2" type="ORF">BDV27DRAFT_151425</name>
</gene>
<dbReference type="Proteomes" id="UP000326268">
    <property type="component" value="Unassembled WGS sequence"/>
</dbReference>
<sequence length="272" mass="31149">MDYVFTRDFLDNNRINLQHYLWIELFGYHIHPIIPTNSPTLRIADIGTGTGVWLTDQARRLPSTVFLEGLDVSFDATPPQELLPPNVNLREYNILGDTPPDLQGLYDIVHIRNFSFVLEDDQVEQFIRNLYQLLKPGGYIQWGEPDVSSFRIEKSDPENKIEALTELIQIGQGQDGRLRPTWVPKLPRYFQEIGMEGVESDVKEPPPHLAFAKHECNLIIHELISRKTQNAAVGEKLNHIIPAVARETQQGSYWAFTRWTVIGRKPLPANGM</sequence>
<dbReference type="OrthoDB" id="417697at2759"/>
<accession>A0A5N6ZMA5</accession>
<feature type="domain" description="Methyltransferase" evidence="1">
    <location>
        <begin position="43"/>
        <end position="138"/>
    </location>
</feature>
<dbReference type="InterPro" id="IPR029063">
    <property type="entry name" value="SAM-dependent_MTases_sf"/>
</dbReference>
<reference evidence="2 3" key="1">
    <citation type="submission" date="2019-04" db="EMBL/GenBank/DDBJ databases">
        <title>Friends and foes A comparative genomics studyof 23 Aspergillus species from section Flavi.</title>
        <authorList>
            <consortium name="DOE Joint Genome Institute"/>
            <person name="Kjaerbolling I."/>
            <person name="Vesth T."/>
            <person name="Frisvad J.C."/>
            <person name="Nybo J.L."/>
            <person name="Theobald S."/>
            <person name="Kildgaard S."/>
            <person name="Isbrandt T."/>
            <person name="Kuo A."/>
            <person name="Sato A."/>
            <person name="Lyhne E.K."/>
            <person name="Kogle M.E."/>
            <person name="Wiebenga A."/>
            <person name="Kun R.S."/>
            <person name="Lubbers R.J."/>
            <person name="Makela M.R."/>
            <person name="Barry K."/>
            <person name="Chovatia M."/>
            <person name="Clum A."/>
            <person name="Daum C."/>
            <person name="Haridas S."/>
            <person name="He G."/>
            <person name="LaButti K."/>
            <person name="Lipzen A."/>
            <person name="Mondo S."/>
            <person name="Riley R."/>
            <person name="Salamov A."/>
            <person name="Simmons B.A."/>
            <person name="Magnuson J.K."/>
            <person name="Henrissat B."/>
            <person name="Mortensen U.H."/>
            <person name="Larsen T.O."/>
            <person name="Devries R.P."/>
            <person name="Grigoriev I.V."/>
            <person name="Machida M."/>
            <person name="Baker S.E."/>
            <person name="Andersen M.R."/>
        </authorList>
    </citation>
    <scope>NUCLEOTIDE SEQUENCE [LARGE SCALE GENOMIC DNA]</scope>
    <source>
        <strain evidence="2 3">CBS 763.97</strain>
    </source>
</reference>
<organism evidence="2 3">
    <name type="scientific">Aspergillus caelatus</name>
    <dbReference type="NCBI Taxonomy" id="61420"/>
    <lineage>
        <taxon>Eukaryota</taxon>
        <taxon>Fungi</taxon>
        <taxon>Dikarya</taxon>
        <taxon>Ascomycota</taxon>
        <taxon>Pezizomycotina</taxon>
        <taxon>Eurotiomycetes</taxon>
        <taxon>Eurotiomycetidae</taxon>
        <taxon>Eurotiales</taxon>
        <taxon>Aspergillaceae</taxon>
        <taxon>Aspergillus</taxon>
        <taxon>Aspergillus subgen. Circumdati</taxon>
    </lineage>
</organism>
<evidence type="ECO:0000259" key="1">
    <source>
        <dbReference type="Pfam" id="PF13649"/>
    </source>
</evidence>
<dbReference type="CDD" id="cd02440">
    <property type="entry name" value="AdoMet_MTases"/>
    <property type="match status" value="1"/>
</dbReference>
<dbReference type="AlphaFoldDB" id="A0A5N6ZMA5"/>
<evidence type="ECO:0000313" key="3">
    <source>
        <dbReference type="Proteomes" id="UP000326268"/>
    </source>
</evidence>
<dbReference type="InterPro" id="IPR041698">
    <property type="entry name" value="Methyltransf_25"/>
</dbReference>
<protein>
    <recommendedName>
        <fullName evidence="1">Methyltransferase domain-containing protein</fullName>
    </recommendedName>
</protein>
<name>A0A5N6ZMA5_9EURO</name>
<dbReference type="GeneID" id="43655803"/>
<dbReference type="SUPFAM" id="SSF53335">
    <property type="entry name" value="S-adenosyl-L-methionine-dependent methyltransferases"/>
    <property type="match status" value="1"/>
</dbReference>
<dbReference type="EMBL" id="ML738050">
    <property type="protein sequence ID" value="KAE8357310.1"/>
    <property type="molecule type" value="Genomic_DNA"/>
</dbReference>
<dbReference type="Gene3D" id="3.40.50.150">
    <property type="entry name" value="Vaccinia Virus protein VP39"/>
    <property type="match status" value="1"/>
</dbReference>
<evidence type="ECO:0000313" key="2">
    <source>
        <dbReference type="EMBL" id="KAE8357310.1"/>
    </source>
</evidence>
<keyword evidence="3" id="KW-1185">Reference proteome</keyword>
<dbReference type="Pfam" id="PF13649">
    <property type="entry name" value="Methyltransf_25"/>
    <property type="match status" value="1"/>
</dbReference>
<dbReference type="RefSeq" id="XP_031920391.1">
    <property type="nucleotide sequence ID" value="XM_032071357.1"/>
</dbReference>